<evidence type="ECO:0000259" key="12">
    <source>
        <dbReference type="PROSITE" id="PS51192"/>
    </source>
</evidence>
<dbReference type="SMART" id="SM00868">
    <property type="entry name" value="zf-AD"/>
    <property type="match status" value="1"/>
</dbReference>
<dbReference type="InterPro" id="IPR014014">
    <property type="entry name" value="RNA_helicase_DEAD_Q_motif"/>
</dbReference>
<dbReference type="InterPro" id="IPR001650">
    <property type="entry name" value="Helicase_C-like"/>
</dbReference>
<feature type="compositionally biased region" description="Basic and acidic residues" evidence="11">
    <location>
        <begin position="1103"/>
        <end position="1138"/>
    </location>
</feature>
<feature type="compositionally biased region" description="Basic and acidic residues" evidence="11">
    <location>
        <begin position="128"/>
        <end position="137"/>
    </location>
</feature>
<dbReference type="PANTHER" id="PTHR47959">
    <property type="entry name" value="ATP-DEPENDENT RNA HELICASE RHLE-RELATED"/>
    <property type="match status" value="1"/>
</dbReference>
<dbReference type="AlphaFoldDB" id="A0A182FF68"/>
<dbReference type="GO" id="GO:0016787">
    <property type="term" value="F:hydrolase activity"/>
    <property type="evidence" value="ECO:0007669"/>
    <property type="project" value="UniProtKB-KW"/>
</dbReference>
<dbReference type="STRING" id="7167.A0A182FF68"/>
<comment type="catalytic activity">
    <reaction evidence="10">
        <text>ATP + H2O = ADP + phosphate + H(+)</text>
        <dbReference type="Rhea" id="RHEA:13065"/>
        <dbReference type="ChEBI" id="CHEBI:15377"/>
        <dbReference type="ChEBI" id="CHEBI:15378"/>
        <dbReference type="ChEBI" id="CHEBI:30616"/>
        <dbReference type="ChEBI" id="CHEBI:43474"/>
        <dbReference type="ChEBI" id="CHEBI:456216"/>
        <dbReference type="EC" id="3.6.4.13"/>
    </reaction>
</comment>
<evidence type="ECO:0000256" key="1">
    <source>
        <dbReference type="ARBA" id="ARBA00004604"/>
    </source>
</evidence>
<keyword evidence="7" id="KW-0067">ATP-binding</keyword>
<evidence type="ECO:0000256" key="7">
    <source>
        <dbReference type="ARBA" id="ARBA00022840"/>
    </source>
</evidence>
<dbReference type="Gene3D" id="3.40.50.300">
    <property type="entry name" value="P-loop containing nucleotide triphosphate hydrolases"/>
    <property type="match status" value="2"/>
</dbReference>
<proteinExistence type="inferred from homology"/>
<evidence type="ECO:0000256" key="5">
    <source>
        <dbReference type="ARBA" id="ARBA00022801"/>
    </source>
</evidence>
<keyword evidence="5" id="KW-0378">Hydrolase</keyword>
<feature type="domain" description="Helicase ATP-binding" evidence="12">
    <location>
        <begin position="407"/>
        <end position="581"/>
    </location>
</feature>
<comment type="subcellular location">
    <subcellularLocation>
        <location evidence="1">Nucleus</location>
        <location evidence="1">Nucleolus</location>
    </subcellularLocation>
</comment>
<keyword evidence="17" id="KW-1185">Reference proteome</keyword>
<dbReference type="SMART" id="SM01123">
    <property type="entry name" value="DBP10CT"/>
    <property type="match status" value="1"/>
</dbReference>
<dbReference type="InterPro" id="IPR012541">
    <property type="entry name" value="DBP10_C"/>
</dbReference>
<dbReference type="SUPFAM" id="SSF52540">
    <property type="entry name" value="P-loop containing nucleoside triphosphate hydrolases"/>
    <property type="match status" value="2"/>
</dbReference>
<dbReference type="PROSITE" id="PS51915">
    <property type="entry name" value="ZAD"/>
    <property type="match status" value="1"/>
</dbReference>
<evidence type="ECO:0000256" key="6">
    <source>
        <dbReference type="ARBA" id="ARBA00022806"/>
    </source>
</evidence>
<dbReference type="PROSITE" id="PS51195">
    <property type="entry name" value="Q_MOTIF"/>
    <property type="match status" value="1"/>
</dbReference>
<dbReference type="CDD" id="cd18787">
    <property type="entry name" value="SF2_C_DEAD"/>
    <property type="match status" value="1"/>
</dbReference>
<feature type="region of interest" description="Disordered" evidence="11">
    <location>
        <begin position="909"/>
        <end position="963"/>
    </location>
</feature>
<dbReference type="FunFam" id="3.40.50.300:FF:000865">
    <property type="entry name" value="ATP-dependent RNA helicase DDX54"/>
    <property type="match status" value="1"/>
</dbReference>
<dbReference type="VEuPathDB" id="VectorBase:AALB20_026297"/>
<comment type="similarity">
    <text evidence="2">Belongs to the DEAD box helicase family. DDX54/DBP10 subfamily.</text>
</comment>
<keyword evidence="9" id="KW-0539">Nucleus</keyword>
<evidence type="ECO:0000256" key="4">
    <source>
        <dbReference type="ARBA" id="ARBA00022741"/>
    </source>
</evidence>
<feature type="region of interest" description="Disordered" evidence="11">
    <location>
        <begin position="819"/>
        <end position="871"/>
    </location>
</feature>
<dbReference type="InterPro" id="IPR033517">
    <property type="entry name" value="DDX54/DBP10_DEAD-box_helicase"/>
</dbReference>
<dbReference type="PROSITE" id="PS51194">
    <property type="entry name" value="HELICASE_CTER"/>
    <property type="match status" value="1"/>
</dbReference>
<keyword evidence="6" id="KW-0347">Helicase</keyword>
<dbReference type="VEuPathDB" id="VectorBase:AALB005160"/>
<dbReference type="InterPro" id="IPR000629">
    <property type="entry name" value="RNA-helicase_DEAD-box_CS"/>
</dbReference>
<evidence type="ECO:0000259" key="13">
    <source>
        <dbReference type="PROSITE" id="PS51194"/>
    </source>
</evidence>
<evidence type="ECO:0000256" key="2">
    <source>
        <dbReference type="ARBA" id="ARBA00010379"/>
    </source>
</evidence>
<sequence>MEFSITNDSCRVCLRKTVNGQLLAGTLSTTIAKNRTLDELFRACTGFGQPGPEKLPPQASGFYPLRICPTCEQLLLAAYEFHIKSIKSEKVLQNILLLYDEDNEEVELLQQGLGYPSNSGERSPQRTSENDGRESKCKSVVIGPESVGNTTVEQVEEMVWMVDDGVALPQDATRPDVTLKSQLDLIPDVPTTLITTNTGTRQVPDTGEANTETEEGFNNIADYFMSEHDTEVLVEYTQETDAGDNEEEVDQENTRKNASTEEEATEDENIEGEYSETANHNDAQDAKPSKSNPFVCERAFTQNHALRSHHMKKHPEYELPPPVPAFVFHDKKKEEPVCTMLMNDVPGFSIHTAEVDYDDEADGGLGGKKGKKKKSGGFQAMGLSAPVLKGILKMGYKVPTPIQRKTIPIIMDGRDVVAMAKTGSGKTGCFLIPMFEKLRQREAKAGGGARALILSPTRELAIQTFRFIKQLGRFMDLKTILVLGGDSMDAQFAAVHTLPDIIVATPGRFLHLCVEMDLKLGSVQYCVLDEADRLFEMGFGEQLSDTLKRLPEARQMVLFSATLPKMMVDFAMAGLCQPVLVRLDVESKVPEALALKYVYCRPAERYAALLVLLRETIPRTAQTVIFAGTQHHVELVSLLLTKAGIPNSHVYSALDASARKINTAKFTMRKVNVLVVTDIAARGLDIPSLDYVINLHFPGKPKLFIHRVGRCARAGRSGVAYSIFSNDDIAHLIDLHMFLDRPLEVSDRATIGIPPADILETEHQLVQEYVQHIDLATVFRVSNNAYKQYIVTRPAASASSNKRAKQFKIDELGVLEDFGNADSTEPAKEEGKKNGKGKKAKDVKKKQKVLKQSAEKAKPETTNSSASSVDPDAFRNDFLARMKNYRPSTTIFELNPKSNARELLAMAQKREKDEQKIAKHKRKLQEDELEESRKIEAEAAEATVGGDGHEGKSAKRSKRQRRDEKHFIAYTAKDAVEEDGYAVDSFARQANSAELSVVGDTADGQRMHRQLQKWDRKKKKMVNVENPRAGKIRTEHGVWIAASYKTGRYDKWKDRTKLDERLAAAQAQQEDSDGEGADAGSAAGASSILQRQYPHTHWGRHNAKADLRKLRDMDLKTPEQIVKNRLEKDKKLSREKAARLKNIARKKKALARKKRSKK</sequence>
<feature type="domain" description="DEAD-box RNA helicase Q" evidence="14">
    <location>
        <begin position="376"/>
        <end position="404"/>
    </location>
</feature>
<dbReference type="InterPro" id="IPR050079">
    <property type="entry name" value="DEAD_box_RNA_helicase"/>
</dbReference>
<dbReference type="InterPro" id="IPR012934">
    <property type="entry name" value="Znf_AD"/>
</dbReference>
<evidence type="ECO:0000256" key="3">
    <source>
        <dbReference type="ARBA" id="ARBA00012552"/>
    </source>
</evidence>
<keyword evidence="8" id="KW-0694">RNA-binding</keyword>
<dbReference type="PROSITE" id="PS00039">
    <property type="entry name" value="DEAD_ATP_HELICASE"/>
    <property type="match status" value="1"/>
</dbReference>
<dbReference type="GO" id="GO:0005829">
    <property type="term" value="C:cytosol"/>
    <property type="evidence" value="ECO:0007669"/>
    <property type="project" value="TreeGrafter"/>
</dbReference>
<dbReference type="EC" id="3.6.4.13" evidence="3"/>
<reference evidence="16 17" key="1">
    <citation type="journal article" date="2017" name="G3 (Bethesda)">
        <title>The Physical Genome Mapping of Anopheles albimanus Corrected Scaffold Misassemblies and Identified Interarm Rearrangements in Genus Anopheles.</title>
        <authorList>
            <person name="Artemov G.N."/>
            <person name="Peery A.N."/>
            <person name="Jiang X."/>
            <person name="Tu Z."/>
            <person name="Stegniy V.N."/>
            <person name="Sharakhova M.V."/>
            <person name="Sharakhov I.V."/>
        </authorList>
    </citation>
    <scope>NUCLEOTIDE SEQUENCE [LARGE SCALE GENOMIC DNA]</scope>
    <source>
        <strain evidence="16 17">ALBI9_A</strain>
    </source>
</reference>
<dbReference type="InterPro" id="IPR027417">
    <property type="entry name" value="P-loop_NTPase"/>
</dbReference>
<dbReference type="PROSITE" id="PS51192">
    <property type="entry name" value="HELICASE_ATP_BIND_1"/>
    <property type="match status" value="1"/>
</dbReference>
<accession>A0A182FF68</accession>
<dbReference type="EnsemblMetazoa" id="AALB005160-RA">
    <property type="protein sequence ID" value="AALB005160-PA"/>
    <property type="gene ID" value="AALB005160"/>
</dbReference>
<dbReference type="Proteomes" id="UP000069272">
    <property type="component" value="Chromosome 3L"/>
</dbReference>
<organism evidence="16 17">
    <name type="scientific">Anopheles albimanus</name>
    <name type="common">New world malaria mosquito</name>
    <dbReference type="NCBI Taxonomy" id="7167"/>
    <lineage>
        <taxon>Eukaryota</taxon>
        <taxon>Metazoa</taxon>
        <taxon>Ecdysozoa</taxon>
        <taxon>Arthropoda</taxon>
        <taxon>Hexapoda</taxon>
        <taxon>Insecta</taxon>
        <taxon>Pterygota</taxon>
        <taxon>Neoptera</taxon>
        <taxon>Endopterygota</taxon>
        <taxon>Diptera</taxon>
        <taxon>Nematocera</taxon>
        <taxon>Culicoidea</taxon>
        <taxon>Culicidae</taxon>
        <taxon>Anophelinae</taxon>
        <taxon>Anopheles</taxon>
    </lineage>
</organism>
<evidence type="ECO:0000313" key="16">
    <source>
        <dbReference type="EnsemblMetazoa" id="AALB005160-PA"/>
    </source>
</evidence>
<protein>
    <recommendedName>
        <fullName evidence="3">RNA helicase</fullName>
        <ecNumber evidence="3">3.6.4.13</ecNumber>
    </recommendedName>
</protein>
<dbReference type="GO" id="GO:0005524">
    <property type="term" value="F:ATP binding"/>
    <property type="evidence" value="ECO:0007669"/>
    <property type="project" value="UniProtKB-KW"/>
</dbReference>
<keyword evidence="4" id="KW-0547">Nucleotide-binding</keyword>
<evidence type="ECO:0000259" key="15">
    <source>
        <dbReference type="PROSITE" id="PS51915"/>
    </source>
</evidence>
<dbReference type="InterPro" id="IPR011545">
    <property type="entry name" value="DEAD/DEAH_box_helicase_dom"/>
</dbReference>
<dbReference type="GO" id="GO:0008270">
    <property type="term" value="F:zinc ion binding"/>
    <property type="evidence" value="ECO:0007669"/>
    <property type="project" value="UniProtKB-UniRule"/>
</dbReference>
<feature type="compositionally biased region" description="Acidic residues" evidence="11">
    <location>
        <begin position="241"/>
        <end position="251"/>
    </location>
</feature>
<dbReference type="InterPro" id="IPR014001">
    <property type="entry name" value="Helicase_ATP-bd"/>
</dbReference>
<dbReference type="Pfam" id="PF00270">
    <property type="entry name" value="DEAD"/>
    <property type="match status" value="1"/>
</dbReference>
<feature type="region of interest" description="Disordered" evidence="11">
    <location>
        <begin position="239"/>
        <end position="271"/>
    </location>
</feature>
<feature type="compositionally biased region" description="Polar residues" evidence="11">
    <location>
        <begin position="116"/>
        <end position="127"/>
    </location>
</feature>
<feature type="compositionally biased region" description="Low complexity" evidence="11">
    <location>
        <begin position="1078"/>
        <end position="1087"/>
    </location>
</feature>
<evidence type="ECO:0000256" key="10">
    <source>
        <dbReference type="ARBA" id="ARBA00047984"/>
    </source>
</evidence>
<feature type="compositionally biased region" description="Acidic residues" evidence="11">
    <location>
        <begin position="260"/>
        <end position="271"/>
    </location>
</feature>
<dbReference type="GO" id="GO:0005730">
    <property type="term" value="C:nucleolus"/>
    <property type="evidence" value="ECO:0007669"/>
    <property type="project" value="UniProtKB-SubCell"/>
</dbReference>
<feature type="compositionally biased region" description="Basic residues" evidence="11">
    <location>
        <begin position="1142"/>
        <end position="1158"/>
    </location>
</feature>
<feature type="domain" description="Helicase C-terminal" evidence="13">
    <location>
        <begin position="612"/>
        <end position="759"/>
    </location>
</feature>
<dbReference type="GO" id="GO:0003724">
    <property type="term" value="F:RNA helicase activity"/>
    <property type="evidence" value="ECO:0007669"/>
    <property type="project" value="UniProtKB-EC"/>
</dbReference>
<dbReference type="VEuPathDB" id="VectorBase:AALB20_035602"/>
<feature type="domain" description="ZAD" evidence="15">
    <location>
        <begin position="8"/>
        <end position="95"/>
    </location>
</feature>
<dbReference type="CDD" id="cd17959">
    <property type="entry name" value="DEADc_DDX54"/>
    <property type="match status" value="1"/>
</dbReference>
<evidence type="ECO:0000256" key="11">
    <source>
        <dbReference type="SAM" id="MobiDB-lite"/>
    </source>
</evidence>
<dbReference type="SMART" id="SM00487">
    <property type="entry name" value="DEXDc"/>
    <property type="match status" value="1"/>
</dbReference>
<evidence type="ECO:0000256" key="8">
    <source>
        <dbReference type="ARBA" id="ARBA00022884"/>
    </source>
</evidence>
<dbReference type="PANTHER" id="PTHR47959:SF8">
    <property type="entry name" value="RNA HELICASE"/>
    <property type="match status" value="1"/>
</dbReference>
<dbReference type="GO" id="GO:0010468">
    <property type="term" value="P:regulation of gene expression"/>
    <property type="evidence" value="ECO:0007669"/>
    <property type="project" value="UniProtKB-ARBA"/>
</dbReference>
<name>A0A182FF68_ANOAL</name>
<feature type="region of interest" description="Disordered" evidence="11">
    <location>
        <begin position="1061"/>
        <end position="1158"/>
    </location>
</feature>
<dbReference type="GO" id="GO:0003723">
    <property type="term" value="F:RNA binding"/>
    <property type="evidence" value="ECO:0007669"/>
    <property type="project" value="UniProtKB-KW"/>
</dbReference>
<evidence type="ECO:0000259" key="14">
    <source>
        <dbReference type="PROSITE" id="PS51195"/>
    </source>
</evidence>
<dbReference type="Pfam" id="PF00271">
    <property type="entry name" value="Helicase_C"/>
    <property type="match status" value="1"/>
</dbReference>
<evidence type="ECO:0000256" key="9">
    <source>
        <dbReference type="ARBA" id="ARBA00023242"/>
    </source>
</evidence>
<feature type="region of interest" description="Disordered" evidence="11">
    <location>
        <begin position="112"/>
        <end position="137"/>
    </location>
</feature>
<dbReference type="Pfam" id="PF08147">
    <property type="entry name" value="DBP10CT"/>
    <property type="match status" value="1"/>
</dbReference>
<dbReference type="SMART" id="SM00490">
    <property type="entry name" value="HELICc"/>
    <property type="match status" value="1"/>
</dbReference>
<evidence type="ECO:0000313" key="17">
    <source>
        <dbReference type="Proteomes" id="UP000069272"/>
    </source>
</evidence>
<reference evidence="16" key="2">
    <citation type="submission" date="2022-08" db="UniProtKB">
        <authorList>
            <consortium name="EnsemblMetazoa"/>
        </authorList>
    </citation>
    <scope>IDENTIFICATION</scope>
    <source>
        <strain evidence="16">STECLA/ALBI9_A</strain>
    </source>
</reference>
<feature type="compositionally biased region" description="Basic residues" evidence="11">
    <location>
        <begin position="834"/>
        <end position="849"/>
    </location>
</feature>